<accession>D2Q4T8</accession>
<evidence type="ECO:0000256" key="4">
    <source>
        <dbReference type="ARBA" id="ARBA00023002"/>
    </source>
</evidence>
<dbReference type="Gene3D" id="3.40.50.720">
    <property type="entry name" value="NAD(P)-binding Rossmann-like Domain"/>
    <property type="match status" value="1"/>
</dbReference>
<evidence type="ECO:0000256" key="5">
    <source>
        <dbReference type="ARBA" id="ARBA00023027"/>
    </source>
</evidence>
<dbReference type="InterPro" id="IPR013328">
    <property type="entry name" value="6PGD_dom2"/>
</dbReference>
<dbReference type="PANTHER" id="PTHR43362">
    <property type="entry name" value="MANNITOL DEHYDROGENASE DSF1-RELATED"/>
    <property type="match status" value="1"/>
</dbReference>
<dbReference type="GO" id="GO:0019594">
    <property type="term" value="P:mannitol metabolic process"/>
    <property type="evidence" value="ECO:0007669"/>
    <property type="project" value="InterPro"/>
</dbReference>
<dbReference type="KEGG" id="kfl:Kfla_5178"/>
<dbReference type="SUPFAM" id="SSF51735">
    <property type="entry name" value="NAD(P)-binding Rossmann-fold domains"/>
    <property type="match status" value="1"/>
</dbReference>
<feature type="domain" description="Mannitol dehydrogenase C-terminal" evidence="8">
    <location>
        <begin position="267"/>
        <end position="452"/>
    </location>
</feature>
<dbReference type="OrthoDB" id="271711at2"/>
<dbReference type="InterPro" id="IPR008927">
    <property type="entry name" value="6-PGluconate_DH-like_C_sf"/>
</dbReference>
<dbReference type="Gene3D" id="1.10.1040.10">
    <property type="entry name" value="N-(1-d-carboxylethyl)-l-norvaline Dehydrogenase, domain 2"/>
    <property type="match status" value="1"/>
</dbReference>
<dbReference type="EMBL" id="CP001736">
    <property type="protein sequence ID" value="ADB34193.1"/>
    <property type="molecule type" value="Genomic_DNA"/>
</dbReference>
<dbReference type="Pfam" id="PF08125">
    <property type="entry name" value="Mannitol_dh_C"/>
    <property type="match status" value="1"/>
</dbReference>
<dbReference type="InterPro" id="IPR000669">
    <property type="entry name" value="Mannitol_DH"/>
</dbReference>
<sequence>MALRRTPSTLPAPARRVDLPSYDRTALTPAVVHFGVGGFHRAHQLSYFDELASLRVNDWGVVGVGISSPRMGQVLSGQDNLFTVVQRGSTASTARVVGVMVEYLLLAEDRDAVLARLIDPRIRLVTLTITGDGYAAGGTSGRPSVFTVIAAALDLRRQRGITPFTVLSCDNLPDNGAAARSAVVAAAEQRSTELAAWIDRSVAFPDSMVDRITPVTSPGDRRWIEQEFQVNDGWPVITEPFSQWVIEDRFGNERPPLDRVGVRYVDDVAPYKLIKTRMLNGAHCALGYLGTLAGHRRTDEAMADPVIGRYVAKLLADEIAPLLPQDVPGMELGEYRRTLIERFGNPAVGDGLARLCRRGSTKMPAYLLPSLHAAQAAGRPRDLLLLAVAAWLRYLHGVGLRNETIEVEDARLAELRALAAQGPAAVLTLTDVFADLAHHDDDVRTIETMISSLDHRGLTPTMRTYL</sequence>
<evidence type="ECO:0000313" key="10">
    <source>
        <dbReference type="Proteomes" id="UP000007967"/>
    </source>
</evidence>
<dbReference type="AlphaFoldDB" id="D2Q4T8"/>
<dbReference type="PANTHER" id="PTHR43362:SF1">
    <property type="entry name" value="MANNITOL DEHYDROGENASE 2-RELATED"/>
    <property type="match status" value="1"/>
</dbReference>
<evidence type="ECO:0000256" key="3">
    <source>
        <dbReference type="ARBA" id="ARBA00016219"/>
    </source>
</evidence>
<gene>
    <name evidence="9" type="ordered locus">Kfla_5178</name>
</gene>
<name>D2Q4T8_KRIFD</name>
<organism evidence="9 10">
    <name type="scientific">Kribbella flavida (strain DSM 17836 / JCM 10339 / NBRC 14399)</name>
    <dbReference type="NCBI Taxonomy" id="479435"/>
    <lineage>
        <taxon>Bacteria</taxon>
        <taxon>Bacillati</taxon>
        <taxon>Actinomycetota</taxon>
        <taxon>Actinomycetes</taxon>
        <taxon>Propionibacteriales</taxon>
        <taxon>Kribbellaceae</taxon>
        <taxon>Kribbella</taxon>
    </lineage>
</organism>
<evidence type="ECO:0000259" key="8">
    <source>
        <dbReference type="Pfam" id="PF08125"/>
    </source>
</evidence>
<dbReference type="InterPro" id="IPR013131">
    <property type="entry name" value="Mannitol_DH_N"/>
</dbReference>
<proteinExistence type="inferred from homology"/>
<evidence type="ECO:0000259" key="7">
    <source>
        <dbReference type="Pfam" id="PF01232"/>
    </source>
</evidence>
<evidence type="ECO:0000313" key="9">
    <source>
        <dbReference type="EMBL" id="ADB34193.1"/>
    </source>
</evidence>
<dbReference type="HOGENOM" id="CLU_027324_0_1_11"/>
<dbReference type="EC" id="1.1.1.17" evidence="2"/>
<evidence type="ECO:0000256" key="6">
    <source>
        <dbReference type="ARBA" id="ARBA00048615"/>
    </source>
</evidence>
<feature type="domain" description="Mannitol dehydrogenase N-terminal" evidence="7">
    <location>
        <begin position="30"/>
        <end position="258"/>
    </location>
</feature>
<dbReference type="InterPro" id="IPR023027">
    <property type="entry name" value="Mannitol_DH_CS"/>
</dbReference>
<evidence type="ECO:0000256" key="2">
    <source>
        <dbReference type="ARBA" id="ARBA00012939"/>
    </source>
</evidence>
<evidence type="ECO:0000256" key="1">
    <source>
        <dbReference type="ARBA" id="ARBA00006541"/>
    </source>
</evidence>
<dbReference type="InterPro" id="IPR036291">
    <property type="entry name" value="NAD(P)-bd_dom_sf"/>
</dbReference>
<reference evidence="10" key="1">
    <citation type="submission" date="2009-09" db="EMBL/GenBank/DDBJ databases">
        <title>The complete genome of Kribbella flavida DSM 17836.</title>
        <authorList>
            <consortium name="US DOE Joint Genome Institute (JGI-PGF)"/>
            <person name="Lucas S."/>
            <person name="Copeland A."/>
            <person name="Lapidus A."/>
            <person name="Glavina del Rio T."/>
            <person name="Dalin E."/>
            <person name="Tice H."/>
            <person name="Bruce D."/>
            <person name="Goodwin L."/>
            <person name="Pitluck S."/>
            <person name="Kyrpides N."/>
            <person name="Mavromatis K."/>
            <person name="Ivanova N."/>
            <person name="Saunders E."/>
            <person name="Brettin T."/>
            <person name="Detter J.C."/>
            <person name="Han C."/>
            <person name="Larimer F."/>
            <person name="Land M."/>
            <person name="Hauser L."/>
            <person name="Markowitz V."/>
            <person name="Cheng J.-F."/>
            <person name="Hugenholtz P."/>
            <person name="Woyke T."/>
            <person name="Wu D."/>
            <person name="Pukall R."/>
            <person name="Klenk H.-P."/>
            <person name="Eisen J.A."/>
        </authorList>
    </citation>
    <scope>NUCLEOTIDE SEQUENCE [LARGE SCALE GENOMIC DNA]</scope>
    <source>
        <strain evidence="10">DSM 17836 / JCM 10339 / NBRC 14399</strain>
    </source>
</reference>
<dbReference type="PROSITE" id="PS00974">
    <property type="entry name" value="MANNITOL_DHGENASE"/>
    <property type="match status" value="1"/>
</dbReference>
<dbReference type="InterPro" id="IPR050988">
    <property type="entry name" value="Mannitol_DH/Oxidoreductase"/>
</dbReference>
<keyword evidence="4" id="KW-0560">Oxidoreductase</keyword>
<keyword evidence="5" id="KW-0520">NAD</keyword>
<dbReference type="Pfam" id="PF01232">
    <property type="entry name" value="Mannitol_dh"/>
    <property type="match status" value="1"/>
</dbReference>
<dbReference type="GO" id="GO:0008926">
    <property type="term" value="F:mannitol-1-phosphate 5-dehydrogenase activity"/>
    <property type="evidence" value="ECO:0007669"/>
    <property type="project" value="UniProtKB-EC"/>
</dbReference>
<comment type="catalytic activity">
    <reaction evidence="6">
        <text>D-mannitol 1-phosphate + NAD(+) = beta-D-fructose 6-phosphate + NADH + H(+)</text>
        <dbReference type="Rhea" id="RHEA:19661"/>
        <dbReference type="ChEBI" id="CHEBI:15378"/>
        <dbReference type="ChEBI" id="CHEBI:57540"/>
        <dbReference type="ChEBI" id="CHEBI:57634"/>
        <dbReference type="ChEBI" id="CHEBI:57945"/>
        <dbReference type="ChEBI" id="CHEBI:61381"/>
        <dbReference type="EC" id="1.1.1.17"/>
    </reaction>
</comment>
<dbReference type="Proteomes" id="UP000007967">
    <property type="component" value="Chromosome"/>
</dbReference>
<dbReference type="STRING" id="479435.Kfla_5178"/>
<reference evidence="9 10" key="2">
    <citation type="journal article" date="2010" name="Stand. Genomic Sci.">
        <title>Complete genome sequence of Kribbella flavida type strain (IFO 14399).</title>
        <authorList>
            <person name="Pukall R."/>
            <person name="Lapidus A."/>
            <person name="Glavina Del Rio T."/>
            <person name="Copeland A."/>
            <person name="Tice H."/>
            <person name="Cheng J.-F."/>
            <person name="Lucas S."/>
            <person name="Chen F."/>
            <person name="Nolan M."/>
            <person name="LaButti K."/>
            <person name="Pati A."/>
            <person name="Ivanova N."/>
            <person name="Mavrommatis K."/>
            <person name="Mikhailova N."/>
            <person name="Pitluck S."/>
            <person name="Bruce D."/>
            <person name="Goodwin L."/>
            <person name="Land M."/>
            <person name="Hauser L."/>
            <person name="Chang Y.-J."/>
            <person name="Jeffries C.D."/>
            <person name="Chen A."/>
            <person name="Palaniappan K."/>
            <person name="Chain P."/>
            <person name="Rohde M."/>
            <person name="Goeker M."/>
            <person name="Bristow J."/>
            <person name="Eisen J.A."/>
            <person name="Markowitz V."/>
            <person name="Hugenholtz P."/>
            <person name="Kyrpides N.C."/>
            <person name="Klenk H.-P."/>
            <person name="Brettin T."/>
        </authorList>
    </citation>
    <scope>NUCLEOTIDE SEQUENCE [LARGE SCALE GENOMIC DNA]</scope>
    <source>
        <strain evidence="10">DSM 17836 / JCM 10339 / NBRC 14399</strain>
    </source>
</reference>
<dbReference type="InterPro" id="IPR013118">
    <property type="entry name" value="Mannitol_DH_C"/>
</dbReference>
<dbReference type="PRINTS" id="PR00084">
    <property type="entry name" value="MTLDHDRGNASE"/>
</dbReference>
<protein>
    <recommendedName>
        <fullName evidence="3">Mannitol-1-phosphate 5-dehydrogenase</fullName>
        <ecNumber evidence="2">1.1.1.17</ecNumber>
    </recommendedName>
</protein>
<dbReference type="RefSeq" id="WP_012922747.1">
    <property type="nucleotide sequence ID" value="NC_013729.1"/>
</dbReference>
<dbReference type="SUPFAM" id="SSF48179">
    <property type="entry name" value="6-phosphogluconate dehydrogenase C-terminal domain-like"/>
    <property type="match status" value="1"/>
</dbReference>
<keyword evidence="10" id="KW-1185">Reference proteome</keyword>
<comment type="similarity">
    <text evidence="1">Belongs to the mannitol dehydrogenase family.</text>
</comment>
<dbReference type="eggNOG" id="COG0246">
    <property type="taxonomic scope" value="Bacteria"/>
</dbReference>